<sequence length="105" mass="11900">MCFIITVGCHRLPTYRDCIQYPDLPISKLRTDRLTEKVPSSNRKRRLHRLLQSIASCTPAFIREENASQGLQKTSSYGLCSLDLNLLQITDTFIMAGKFCNDSSS</sequence>
<gene>
    <name evidence="1" type="ORF">P7K49_001085</name>
</gene>
<dbReference type="EMBL" id="JASSZA010000001">
    <property type="protein sequence ID" value="KAK2119699.1"/>
    <property type="molecule type" value="Genomic_DNA"/>
</dbReference>
<protein>
    <submittedName>
        <fullName evidence="1">Uncharacterized protein</fullName>
    </submittedName>
</protein>
<name>A0ABQ9WDH2_SAGOE</name>
<evidence type="ECO:0000313" key="2">
    <source>
        <dbReference type="Proteomes" id="UP001266305"/>
    </source>
</evidence>
<organism evidence="1 2">
    <name type="scientific">Saguinus oedipus</name>
    <name type="common">Cotton-top tamarin</name>
    <name type="synonym">Oedipomidas oedipus</name>
    <dbReference type="NCBI Taxonomy" id="9490"/>
    <lineage>
        <taxon>Eukaryota</taxon>
        <taxon>Metazoa</taxon>
        <taxon>Chordata</taxon>
        <taxon>Craniata</taxon>
        <taxon>Vertebrata</taxon>
        <taxon>Euteleostomi</taxon>
        <taxon>Mammalia</taxon>
        <taxon>Eutheria</taxon>
        <taxon>Euarchontoglires</taxon>
        <taxon>Primates</taxon>
        <taxon>Haplorrhini</taxon>
        <taxon>Platyrrhini</taxon>
        <taxon>Cebidae</taxon>
        <taxon>Callitrichinae</taxon>
        <taxon>Saguinus</taxon>
    </lineage>
</organism>
<accession>A0ABQ9WDH2</accession>
<proteinExistence type="predicted"/>
<comment type="caution">
    <text evidence="1">The sequence shown here is derived from an EMBL/GenBank/DDBJ whole genome shotgun (WGS) entry which is preliminary data.</text>
</comment>
<evidence type="ECO:0000313" key="1">
    <source>
        <dbReference type="EMBL" id="KAK2119699.1"/>
    </source>
</evidence>
<dbReference type="Proteomes" id="UP001266305">
    <property type="component" value="Unassembled WGS sequence"/>
</dbReference>
<reference evidence="1 2" key="1">
    <citation type="submission" date="2023-05" db="EMBL/GenBank/DDBJ databases">
        <title>B98-5 Cell Line De Novo Hybrid Assembly: An Optical Mapping Approach.</title>
        <authorList>
            <person name="Kananen K."/>
            <person name="Auerbach J.A."/>
            <person name="Kautto E."/>
            <person name="Blachly J.S."/>
        </authorList>
    </citation>
    <scope>NUCLEOTIDE SEQUENCE [LARGE SCALE GENOMIC DNA]</scope>
    <source>
        <strain evidence="1">B95-8</strain>
        <tissue evidence="1">Cell line</tissue>
    </source>
</reference>
<keyword evidence="2" id="KW-1185">Reference proteome</keyword>